<evidence type="ECO:0000313" key="3">
    <source>
        <dbReference type="EMBL" id="CAE8582848.1"/>
    </source>
</evidence>
<evidence type="ECO:0000313" key="4">
    <source>
        <dbReference type="Proteomes" id="UP000654075"/>
    </source>
</evidence>
<proteinExistence type="predicted"/>
<accession>A0A813D5M5</accession>
<feature type="chain" id="PRO_5032580899" evidence="2">
    <location>
        <begin position="16"/>
        <end position="128"/>
    </location>
</feature>
<keyword evidence="2" id="KW-0732">Signal</keyword>
<evidence type="ECO:0000256" key="1">
    <source>
        <dbReference type="SAM" id="MobiDB-lite"/>
    </source>
</evidence>
<organism evidence="3 4">
    <name type="scientific">Polarella glacialis</name>
    <name type="common">Dinoflagellate</name>
    <dbReference type="NCBI Taxonomy" id="89957"/>
    <lineage>
        <taxon>Eukaryota</taxon>
        <taxon>Sar</taxon>
        <taxon>Alveolata</taxon>
        <taxon>Dinophyceae</taxon>
        <taxon>Suessiales</taxon>
        <taxon>Suessiaceae</taxon>
        <taxon>Polarella</taxon>
    </lineage>
</organism>
<dbReference type="EMBL" id="CAJNNV010000512">
    <property type="protein sequence ID" value="CAE8582848.1"/>
    <property type="molecule type" value="Genomic_DNA"/>
</dbReference>
<protein>
    <submittedName>
        <fullName evidence="3">Uncharacterized protein</fullName>
    </submittedName>
</protein>
<feature type="signal peptide" evidence="2">
    <location>
        <begin position="1"/>
        <end position="15"/>
    </location>
</feature>
<dbReference type="AlphaFoldDB" id="A0A813D5M5"/>
<feature type="region of interest" description="Disordered" evidence="1">
    <location>
        <begin position="105"/>
        <end position="128"/>
    </location>
</feature>
<feature type="compositionally biased region" description="Basic and acidic residues" evidence="1">
    <location>
        <begin position="119"/>
        <end position="128"/>
    </location>
</feature>
<name>A0A813D5M5_POLGL</name>
<dbReference type="Proteomes" id="UP000654075">
    <property type="component" value="Unassembled WGS sequence"/>
</dbReference>
<keyword evidence="4" id="KW-1185">Reference proteome</keyword>
<gene>
    <name evidence="3" type="ORF">PGLA1383_LOCUS1837</name>
</gene>
<sequence length="128" mass="12859">MAWVLLWALPVLALGEGTCMQNASDDGVGLLQASIKSHAPGCPDCAGQPGCDCGGNCNRCVASEAGCAQGGCAAITTVCQANCNQGGGFCGDGLGNLHVSRSSIASDDSGSIAFPSFPRRLDPRQPSE</sequence>
<comment type="caution">
    <text evidence="3">The sequence shown here is derived from an EMBL/GenBank/DDBJ whole genome shotgun (WGS) entry which is preliminary data.</text>
</comment>
<evidence type="ECO:0000256" key="2">
    <source>
        <dbReference type="SAM" id="SignalP"/>
    </source>
</evidence>
<reference evidence="3" key="1">
    <citation type="submission" date="2021-02" db="EMBL/GenBank/DDBJ databases">
        <authorList>
            <person name="Dougan E. K."/>
            <person name="Rhodes N."/>
            <person name="Thang M."/>
            <person name="Chan C."/>
        </authorList>
    </citation>
    <scope>NUCLEOTIDE SEQUENCE</scope>
</reference>